<proteinExistence type="predicted"/>
<dbReference type="EMBL" id="JAGFNK010000388">
    <property type="protein sequence ID" value="KAI9451191.1"/>
    <property type="molecule type" value="Genomic_DNA"/>
</dbReference>
<evidence type="ECO:0000313" key="1">
    <source>
        <dbReference type="EMBL" id="KAI9451191.1"/>
    </source>
</evidence>
<keyword evidence="2" id="KW-1185">Reference proteome</keyword>
<dbReference type="Proteomes" id="UP001207468">
    <property type="component" value="Unassembled WGS sequence"/>
</dbReference>
<organism evidence="1 2">
    <name type="scientific">Russula earlei</name>
    <dbReference type="NCBI Taxonomy" id="71964"/>
    <lineage>
        <taxon>Eukaryota</taxon>
        <taxon>Fungi</taxon>
        <taxon>Dikarya</taxon>
        <taxon>Basidiomycota</taxon>
        <taxon>Agaricomycotina</taxon>
        <taxon>Agaricomycetes</taxon>
        <taxon>Russulales</taxon>
        <taxon>Russulaceae</taxon>
        <taxon>Russula</taxon>
    </lineage>
</organism>
<accession>A0ACC0TXR5</accession>
<reference evidence="1" key="1">
    <citation type="submission" date="2021-03" db="EMBL/GenBank/DDBJ databases">
        <title>Evolutionary priming and transition to the ectomycorrhizal habit in an iconic lineage of mushroom-forming fungi: is preadaptation a requirement?</title>
        <authorList>
            <consortium name="DOE Joint Genome Institute"/>
            <person name="Looney B.P."/>
            <person name="Miyauchi S."/>
            <person name="Morin E."/>
            <person name="Drula E."/>
            <person name="Courty P.E."/>
            <person name="Chicoki N."/>
            <person name="Fauchery L."/>
            <person name="Kohler A."/>
            <person name="Kuo A."/>
            <person name="LaButti K."/>
            <person name="Pangilinan J."/>
            <person name="Lipzen A."/>
            <person name="Riley R."/>
            <person name="Andreopoulos W."/>
            <person name="He G."/>
            <person name="Johnson J."/>
            <person name="Barry K.W."/>
            <person name="Grigoriev I.V."/>
            <person name="Nagy L."/>
            <person name="Hibbett D."/>
            <person name="Henrissat B."/>
            <person name="Matheny P.B."/>
            <person name="Labbe J."/>
            <person name="Martin A.F."/>
        </authorList>
    </citation>
    <scope>NUCLEOTIDE SEQUENCE</scope>
    <source>
        <strain evidence="1">BPL698</strain>
    </source>
</reference>
<sequence length="486" mass="53321">MVDITHKVSSLRKAIATAIVKTSKQETIDAIQNRQVPKGDVFEFARAAGLLAIKKTSDRGLNLLISVEVHTIYKTGVEVEAMHGASITALTIYDMLKPIDKGIEISTIKLASKKGGKGDYSDHTTAGLRCAVVVCSDSVAAGSKQDMAGKAVMQKLQQQGLSTAVYTIIPDEKEIIQNKAKQLSEEGYSLVLFTGGTGLSPRDITPEAISPLFDREIPGIMEAARSYGQQRTPYAMLSRGVAGFIQHTLVLTLPGSTRGAIETMDALFPYIIHIFKIAAGMRHDNNGPMVLWYYSGAHSVVLCGGQSSRMGTDKALLPHVSGTWAQLAAGKLSALSMPVVLSVNQSQHAIFQKIYSTYRLVKDDPALSVGGPLHGILSTHLHYPADDLFILACDMINMQQETLQELYNQYQHNDKEAYIFHKQEELEPLCAIYTAKGLQKIYTLYTRRQLQRYSLKYVLEQLDTRSTAIPPAWEPGFANFNSPADL</sequence>
<gene>
    <name evidence="1" type="ORF">F5148DRAFT_1290296</name>
</gene>
<name>A0ACC0TXR5_9AGAM</name>
<evidence type="ECO:0000313" key="2">
    <source>
        <dbReference type="Proteomes" id="UP001207468"/>
    </source>
</evidence>
<protein>
    <submittedName>
        <fullName evidence="1">MoaB/Mog domain-containing protein</fullName>
    </submittedName>
</protein>
<comment type="caution">
    <text evidence="1">The sequence shown here is derived from an EMBL/GenBank/DDBJ whole genome shotgun (WGS) entry which is preliminary data.</text>
</comment>